<keyword evidence="2" id="KW-0614">Plasmid</keyword>
<evidence type="ECO:0000259" key="1">
    <source>
        <dbReference type="PROSITE" id="PS51186"/>
    </source>
</evidence>
<name>H8H0H4_DEIGI</name>
<dbReference type="PROSITE" id="PS51186">
    <property type="entry name" value="GNAT"/>
    <property type="match status" value="1"/>
</dbReference>
<accession>H8H0H4</accession>
<dbReference type="HOGENOM" id="CLU_013985_22_0_0"/>
<dbReference type="Gene3D" id="3.40.630.30">
    <property type="match status" value="1"/>
</dbReference>
<dbReference type="GO" id="GO:0016747">
    <property type="term" value="F:acyltransferase activity, transferring groups other than amino-acyl groups"/>
    <property type="evidence" value="ECO:0007669"/>
    <property type="project" value="InterPro"/>
</dbReference>
<dbReference type="InterPro" id="IPR016181">
    <property type="entry name" value="Acyl_CoA_acyltransferase"/>
</dbReference>
<dbReference type="SUPFAM" id="SSF55729">
    <property type="entry name" value="Acyl-CoA N-acyltransferases (Nat)"/>
    <property type="match status" value="1"/>
</dbReference>
<dbReference type="RefSeq" id="WP_014695744.1">
    <property type="nucleotide sequence ID" value="NC_017805.1"/>
</dbReference>
<reference evidence="2 3" key="1">
    <citation type="journal article" date="2012" name="PLoS ONE">
        <title>Genome sequence and transcriptome analysis of the radioresistant bacterium Deinococcus gobiensis: insights into the extreme environmental adaptations.</title>
        <authorList>
            <person name="Yuan M."/>
            <person name="Chen M."/>
            <person name="Zhang W."/>
            <person name="Lu W."/>
            <person name="Wang J."/>
            <person name="Yang M."/>
            <person name="Zhao P."/>
            <person name="Tang R."/>
            <person name="Li X."/>
            <person name="Hao Y."/>
            <person name="Zhou Z."/>
            <person name="Zhan Y."/>
            <person name="Yu H."/>
            <person name="Teng C."/>
            <person name="Yan Y."/>
            <person name="Ping S."/>
            <person name="Wang Y."/>
            <person name="Lin M."/>
        </authorList>
    </citation>
    <scope>NUCLEOTIDE SEQUENCE [LARGE SCALE GENOMIC DNA]</scope>
    <source>
        <strain evidence="3">DSM 21396 / JCM 16679 / CGMCC 1.7299 / I-0</strain>
        <plasmid evidence="2">P1</plasmid>
    </source>
</reference>
<keyword evidence="3" id="KW-1185">Reference proteome</keyword>
<dbReference type="AlphaFoldDB" id="H8H0H4"/>
<proteinExistence type="predicted"/>
<organism evidence="2 3">
    <name type="scientific">Deinococcus gobiensis (strain DSM 21396 / JCM 16679 / CGMCC 1.7299 / I-0)</name>
    <dbReference type="NCBI Taxonomy" id="745776"/>
    <lineage>
        <taxon>Bacteria</taxon>
        <taxon>Thermotogati</taxon>
        <taxon>Deinococcota</taxon>
        <taxon>Deinococci</taxon>
        <taxon>Deinococcales</taxon>
        <taxon>Deinococcaceae</taxon>
        <taxon>Deinococcus</taxon>
    </lineage>
</organism>
<keyword evidence="2" id="KW-0808">Transferase</keyword>
<evidence type="ECO:0000313" key="2">
    <source>
        <dbReference type="EMBL" id="AFD27226.1"/>
    </source>
</evidence>
<dbReference type="KEGG" id="dgo:DGo_PA0340"/>
<evidence type="ECO:0000313" key="3">
    <source>
        <dbReference type="Proteomes" id="UP000007575"/>
    </source>
</evidence>
<dbReference type="InterPro" id="IPR000182">
    <property type="entry name" value="GNAT_dom"/>
</dbReference>
<sequence>MADPRPWVLRGAEPEDAAFLRALYASTRPDLGLLPEAVRATLLDLQYRAQQRGYAANYPQARQEIVVAGETAAGQLLTAEQGDDLVLVDISLLPDWRGQGLGGAAIRTVQDRAQAAGRGVRLQVARDNPALRLYRRHGFGPAAEDEVRLTLHWSAPGQAPG</sequence>
<dbReference type="PATRIC" id="fig|745776.4.peg.3374"/>
<dbReference type="CDD" id="cd04301">
    <property type="entry name" value="NAT_SF"/>
    <property type="match status" value="1"/>
</dbReference>
<gene>
    <name evidence="2" type="ordered locus">DGo_PA0340</name>
</gene>
<dbReference type="EMBL" id="CP002192">
    <property type="protein sequence ID" value="AFD27226.1"/>
    <property type="molecule type" value="Genomic_DNA"/>
</dbReference>
<feature type="domain" description="N-acetyltransferase" evidence="1">
    <location>
        <begin position="7"/>
        <end position="161"/>
    </location>
</feature>
<protein>
    <submittedName>
        <fullName evidence="2">Acetyltransferase, GNAT family</fullName>
    </submittedName>
</protein>
<geneLocation type="plasmid" evidence="2 3">
    <name>P1</name>
</geneLocation>
<dbReference type="OrthoDB" id="794462at2"/>
<dbReference type="Pfam" id="PF13508">
    <property type="entry name" value="Acetyltransf_7"/>
    <property type="match status" value="1"/>
</dbReference>
<dbReference type="Proteomes" id="UP000007575">
    <property type="component" value="Plasmid P1"/>
</dbReference>